<reference evidence="3" key="1">
    <citation type="journal article" date="2005" name="Nature">
        <title>The map-based sequence of the rice genome.</title>
        <authorList>
            <consortium name="International rice genome sequencing project (IRGSP)"/>
            <person name="Matsumoto T."/>
            <person name="Wu J."/>
            <person name="Kanamori H."/>
            <person name="Katayose Y."/>
            <person name="Fujisawa M."/>
            <person name="Namiki N."/>
            <person name="Mizuno H."/>
            <person name="Yamamoto K."/>
            <person name="Antonio B.A."/>
            <person name="Baba T."/>
            <person name="Sakata K."/>
            <person name="Nagamura Y."/>
            <person name="Aoki H."/>
            <person name="Arikawa K."/>
            <person name="Arita K."/>
            <person name="Bito T."/>
            <person name="Chiden Y."/>
            <person name="Fujitsuka N."/>
            <person name="Fukunaka R."/>
            <person name="Hamada M."/>
            <person name="Harada C."/>
            <person name="Hayashi A."/>
            <person name="Hijishita S."/>
            <person name="Honda M."/>
            <person name="Hosokawa S."/>
            <person name="Ichikawa Y."/>
            <person name="Idonuma A."/>
            <person name="Iijima M."/>
            <person name="Ikeda M."/>
            <person name="Ikeno M."/>
            <person name="Ito K."/>
            <person name="Ito S."/>
            <person name="Ito T."/>
            <person name="Ito Y."/>
            <person name="Ito Y."/>
            <person name="Iwabuchi A."/>
            <person name="Kamiya K."/>
            <person name="Karasawa W."/>
            <person name="Kurita K."/>
            <person name="Katagiri S."/>
            <person name="Kikuta A."/>
            <person name="Kobayashi H."/>
            <person name="Kobayashi N."/>
            <person name="Machita K."/>
            <person name="Maehara T."/>
            <person name="Masukawa M."/>
            <person name="Mizubayashi T."/>
            <person name="Mukai Y."/>
            <person name="Nagasaki H."/>
            <person name="Nagata Y."/>
            <person name="Naito S."/>
            <person name="Nakashima M."/>
            <person name="Nakama Y."/>
            <person name="Nakamichi Y."/>
            <person name="Nakamura M."/>
            <person name="Meguro A."/>
            <person name="Negishi M."/>
            <person name="Ohta I."/>
            <person name="Ohta T."/>
            <person name="Okamoto M."/>
            <person name="Ono N."/>
            <person name="Saji S."/>
            <person name="Sakaguchi M."/>
            <person name="Sakai K."/>
            <person name="Shibata M."/>
            <person name="Shimokawa T."/>
            <person name="Song J."/>
            <person name="Takazaki Y."/>
            <person name="Terasawa K."/>
            <person name="Tsugane M."/>
            <person name="Tsuji K."/>
            <person name="Ueda S."/>
            <person name="Waki K."/>
            <person name="Yamagata H."/>
            <person name="Yamamoto M."/>
            <person name="Yamamoto S."/>
            <person name="Yamane H."/>
            <person name="Yoshiki S."/>
            <person name="Yoshihara R."/>
            <person name="Yukawa K."/>
            <person name="Zhong H."/>
            <person name="Yano M."/>
            <person name="Yuan Q."/>
            <person name="Ouyang S."/>
            <person name="Liu J."/>
            <person name="Jones K.M."/>
            <person name="Gansberger K."/>
            <person name="Moffat K."/>
            <person name="Hill J."/>
            <person name="Bera J."/>
            <person name="Fadrosh D."/>
            <person name="Jin S."/>
            <person name="Johri S."/>
            <person name="Kim M."/>
            <person name="Overton L."/>
            <person name="Reardon M."/>
            <person name="Tsitrin T."/>
            <person name="Vuong H."/>
            <person name="Weaver B."/>
            <person name="Ciecko A."/>
            <person name="Tallon L."/>
            <person name="Jackson J."/>
            <person name="Pai G."/>
            <person name="Aken S.V."/>
            <person name="Utterback T."/>
            <person name="Reidmuller S."/>
            <person name="Feldblyum T."/>
            <person name="Hsiao J."/>
            <person name="Zismann V."/>
            <person name="Iobst S."/>
            <person name="de Vazeille A.R."/>
            <person name="Buell C.R."/>
            <person name="Ying K."/>
            <person name="Li Y."/>
            <person name="Lu T."/>
            <person name="Huang Y."/>
            <person name="Zhao Q."/>
            <person name="Feng Q."/>
            <person name="Zhang L."/>
            <person name="Zhu J."/>
            <person name="Weng Q."/>
            <person name="Mu J."/>
            <person name="Lu Y."/>
            <person name="Fan D."/>
            <person name="Liu Y."/>
            <person name="Guan J."/>
            <person name="Zhang Y."/>
            <person name="Yu S."/>
            <person name="Liu X."/>
            <person name="Zhang Y."/>
            <person name="Hong G."/>
            <person name="Han B."/>
            <person name="Choisne N."/>
            <person name="Demange N."/>
            <person name="Orjeda G."/>
            <person name="Samain S."/>
            <person name="Cattolico L."/>
            <person name="Pelletier E."/>
            <person name="Couloux A."/>
            <person name="Segurens B."/>
            <person name="Wincker P."/>
            <person name="D'Hont A."/>
            <person name="Scarpelli C."/>
            <person name="Weissenbach J."/>
            <person name="Salanoubat M."/>
            <person name="Quetier F."/>
            <person name="Yu Y."/>
            <person name="Kim H.R."/>
            <person name="Rambo T."/>
            <person name="Currie J."/>
            <person name="Collura K."/>
            <person name="Luo M."/>
            <person name="Yang T."/>
            <person name="Ammiraju J.S.S."/>
            <person name="Engler F."/>
            <person name="Soderlund C."/>
            <person name="Wing R.A."/>
            <person name="Palmer L.E."/>
            <person name="de la Bastide M."/>
            <person name="Spiegel L."/>
            <person name="Nascimento L."/>
            <person name="Zutavern T."/>
            <person name="O'Shaughnessy A."/>
            <person name="Dike S."/>
            <person name="Dedhia N."/>
            <person name="Preston R."/>
            <person name="Balija V."/>
            <person name="McCombie W.R."/>
            <person name="Chow T."/>
            <person name="Chen H."/>
            <person name="Chung M."/>
            <person name="Chen C."/>
            <person name="Shaw J."/>
            <person name="Wu H."/>
            <person name="Hsiao K."/>
            <person name="Chao Y."/>
            <person name="Chu M."/>
            <person name="Cheng C."/>
            <person name="Hour A."/>
            <person name="Lee P."/>
            <person name="Lin S."/>
            <person name="Lin Y."/>
            <person name="Liou J."/>
            <person name="Liu S."/>
            <person name="Hsing Y."/>
            <person name="Raghuvanshi S."/>
            <person name="Mohanty A."/>
            <person name="Bharti A.K."/>
            <person name="Gaur A."/>
            <person name="Gupta V."/>
            <person name="Kumar D."/>
            <person name="Ravi V."/>
            <person name="Vij S."/>
            <person name="Kapur A."/>
            <person name="Khurana P."/>
            <person name="Khurana P."/>
            <person name="Khurana J.P."/>
            <person name="Tyagi A.K."/>
            <person name="Gaikwad K."/>
            <person name="Singh A."/>
            <person name="Dalal V."/>
            <person name="Srivastava S."/>
            <person name="Dixit A."/>
            <person name="Pal A.K."/>
            <person name="Ghazi I.A."/>
            <person name="Yadav M."/>
            <person name="Pandit A."/>
            <person name="Bhargava A."/>
            <person name="Sureshbabu K."/>
            <person name="Batra K."/>
            <person name="Sharma T.R."/>
            <person name="Mohapatra T."/>
            <person name="Singh N.K."/>
            <person name="Messing J."/>
            <person name="Nelson A.B."/>
            <person name="Fuks G."/>
            <person name="Kavchok S."/>
            <person name="Keizer G."/>
            <person name="Linton E."/>
            <person name="Llaca V."/>
            <person name="Song R."/>
            <person name="Tanyolac B."/>
            <person name="Young S."/>
            <person name="Ho-Il K."/>
            <person name="Hahn J.H."/>
            <person name="Sangsakoo G."/>
            <person name="Vanavichit A."/>
            <person name="de Mattos Luiz.A.T."/>
            <person name="Zimmer P.D."/>
            <person name="Malone G."/>
            <person name="Dellagostin O."/>
            <person name="de Oliveira A.C."/>
            <person name="Bevan M."/>
            <person name="Bancroft I."/>
            <person name="Minx P."/>
            <person name="Cordum H."/>
            <person name="Wilson R."/>
            <person name="Cheng Z."/>
            <person name="Jin W."/>
            <person name="Jiang J."/>
            <person name="Leong S.A."/>
            <person name="Iwama H."/>
            <person name="Gojobori T."/>
            <person name="Itoh T."/>
            <person name="Niimura Y."/>
            <person name="Fujii Y."/>
            <person name="Habara T."/>
            <person name="Sakai H."/>
            <person name="Sato Y."/>
            <person name="Wilson G."/>
            <person name="Kumar K."/>
            <person name="McCouch S."/>
            <person name="Juretic N."/>
            <person name="Hoen D."/>
            <person name="Wright S."/>
            <person name="Bruskiewich R."/>
            <person name="Bureau T."/>
            <person name="Miyao A."/>
            <person name="Hirochika H."/>
            <person name="Nishikawa T."/>
            <person name="Kadowaki K."/>
            <person name="Sugiura M."/>
            <person name="Burr B."/>
            <person name="Sasaki T."/>
        </authorList>
    </citation>
    <scope>NUCLEOTIDE SEQUENCE [LARGE SCALE GENOMIC DNA]</scope>
    <source>
        <strain evidence="3">cv. Nipponbare</strain>
    </source>
</reference>
<protein>
    <submittedName>
        <fullName evidence="2">Uncharacterized protein</fullName>
    </submittedName>
</protein>
<evidence type="ECO:0000313" key="2">
    <source>
        <dbReference type="EMBL" id="BAD05194.1"/>
    </source>
</evidence>
<evidence type="ECO:0000256" key="1">
    <source>
        <dbReference type="SAM" id="MobiDB-lite"/>
    </source>
</evidence>
<name>Q6ZKV4_ORYSJ</name>
<dbReference type="Proteomes" id="UP000000763">
    <property type="component" value="Chromosome 8"/>
</dbReference>
<accession>Q6ZKV4</accession>
<organism evidence="2 3">
    <name type="scientific">Oryza sativa subsp. japonica</name>
    <name type="common">Rice</name>
    <dbReference type="NCBI Taxonomy" id="39947"/>
    <lineage>
        <taxon>Eukaryota</taxon>
        <taxon>Viridiplantae</taxon>
        <taxon>Streptophyta</taxon>
        <taxon>Embryophyta</taxon>
        <taxon>Tracheophyta</taxon>
        <taxon>Spermatophyta</taxon>
        <taxon>Magnoliopsida</taxon>
        <taxon>Liliopsida</taxon>
        <taxon>Poales</taxon>
        <taxon>Poaceae</taxon>
        <taxon>BOP clade</taxon>
        <taxon>Oryzoideae</taxon>
        <taxon>Oryzeae</taxon>
        <taxon>Oryzinae</taxon>
        <taxon>Oryza</taxon>
        <taxon>Oryza sativa</taxon>
    </lineage>
</organism>
<reference evidence="3" key="2">
    <citation type="journal article" date="2008" name="Nucleic Acids Res.">
        <title>The rice annotation project database (RAP-DB): 2008 update.</title>
        <authorList>
            <consortium name="The rice annotation project (RAP)"/>
        </authorList>
    </citation>
    <scope>GENOME REANNOTATION</scope>
    <source>
        <strain evidence="3">cv. Nipponbare</strain>
    </source>
</reference>
<gene>
    <name evidence="2" type="primary">OJ1033_B09.21</name>
</gene>
<proteinExistence type="predicted"/>
<evidence type="ECO:0000313" key="3">
    <source>
        <dbReference type="Proteomes" id="UP000000763"/>
    </source>
</evidence>
<dbReference type="AlphaFoldDB" id="Q6ZKV4"/>
<feature type="region of interest" description="Disordered" evidence="1">
    <location>
        <begin position="63"/>
        <end position="86"/>
    </location>
</feature>
<dbReference type="EMBL" id="AP003859">
    <property type="protein sequence ID" value="BAD05194.1"/>
    <property type="molecule type" value="Genomic_DNA"/>
</dbReference>
<sequence length="139" mass="14848">MRVFVVVVVVVQGHGNKRADYARLAVALRQDHGMPAVVVARVSACPDWLRKAVAWASWEHGCAGHPSRSEAAAPPPPSSSVPSARGDELIHLLPPGVWAAAAATPRADATVGTLLMRKHEAWEICLTPVQVQKILLSDL</sequence>